<keyword evidence="2" id="KW-1185">Reference proteome</keyword>
<evidence type="ECO:0000313" key="2">
    <source>
        <dbReference type="Proteomes" id="UP000264217"/>
    </source>
</evidence>
<dbReference type="AlphaFoldDB" id="A0A372NMB4"/>
<proteinExistence type="predicted"/>
<evidence type="ECO:0000313" key="1">
    <source>
        <dbReference type="EMBL" id="RFZ90102.1"/>
    </source>
</evidence>
<protein>
    <submittedName>
        <fullName evidence="1">Uncharacterized protein</fullName>
    </submittedName>
</protein>
<accession>A0A372NMB4</accession>
<dbReference type="Proteomes" id="UP000264217">
    <property type="component" value="Unassembled WGS sequence"/>
</dbReference>
<organism evidence="1 2">
    <name type="scientific">Mucilaginibacter conchicola</name>
    <dbReference type="NCBI Taxonomy" id="2303333"/>
    <lineage>
        <taxon>Bacteria</taxon>
        <taxon>Pseudomonadati</taxon>
        <taxon>Bacteroidota</taxon>
        <taxon>Sphingobacteriia</taxon>
        <taxon>Sphingobacteriales</taxon>
        <taxon>Sphingobacteriaceae</taxon>
        <taxon>Mucilaginibacter</taxon>
    </lineage>
</organism>
<dbReference type="OrthoDB" id="9997448at2"/>
<comment type="caution">
    <text evidence="1">The sequence shown here is derived from an EMBL/GenBank/DDBJ whole genome shotgun (WGS) entry which is preliminary data.</text>
</comment>
<sequence>MKNLSISPKYLCRLLAVTFIFFSLSIAQLHAQHPPGRPIFIIQTPDGNDTSRSIFDAGKRWFDVYRMPGSNAENLLKYQSAKFNEDGTSVLVTFQTTTVNRAGIGGALKPKKETAITTDPTSIVVEYVGGYAEVNQGGGTTTENSSTSKKKHAVYENHAEGSYSTANGSRLKVVPTLDYTNADQDGRNVIKFDSEDGPMNFVDRKLNITTFPKSIKQITRAAEALRQNPKATLRYEVPKNRVAKMQDLLKRAGEANNPRIKVVGVDYTNYPVQ</sequence>
<gene>
    <name evidence="1" type="ORF">D0C36_22945</name>
</gene>
<name>A0A372NMB4_9SPHI</name>
<dbReference type="EMBL" id="QWDC01000005">
    <property type="protein sequence ID" value="RFZ90102.1"/>
    <property type="molecule type" value="Genomic_DNA"/>
</dbReference>
<reference evidence="1 2" key="1">
    <citation type="submission" date="2018-08" db="EMBL/GenBank/DDBJ databases">
        <title>Mucilaginibacter sp. MYSH2.</title>
        <authorList>
            <person name="Seo T."/>
        </authorList>
    </citation>
    <scope>NUCLEOTIDE SEQUENCE [LARGE SCALE GENOMIC DNA]</scope>
    <source>
        <strain evidence="1 2">MYSH2</strain>
    </source>
</reference>
<dbReference type="RefSeq" id="WP_117394069.1">
    <property type="nucleotide sequence ID" value="NZ_QWDC01000005.1"/>
</dbReference>